<feature type="region of interest" description="Disordered" evidence="1">
    <location>
        <begin position="1"/>
        <end position="101"/>
    </location>
</feature>
<feature type="region of interest" description="Disordered" evidence="1">
    <location>
        <begin position="310"/>
        <end position="389"/>
    </location>
</feature>
<dbReference type="GeneID" id="106471793"/>
<protein>
    <submittedName>
        <fullName evidence="4">Uncharacterized protein LOC106471793</fullName>
    </submittedName>
</protein>
<gene>
    <name evidence="4" type="primary">LOC106471793</name>
</gene>
<keyword evidence="2" id="KW-0812">Transmembrane</keyword>
<evidence type="ECO:0000256" key="1">
    <source>
        <dbReference type="SAM" id="MobiDB-lite"/>
    </source>
</evidence>
<sequence>MVRSTPTIDGQQSNETFAPTLGIDQRGSSGRLVNGNNMTQHRSRRDNPPVDGYTYVDTNPNPNVLPDILNSHLPPPYSTLPPPSIRRLPPPTHPPPPPPILHGPLVHAPPGSLAGSYPHLPMGRSVRGGRGGFGPFPPRGRNRSLIIGTTCTAPAASEGDEPKHCCGVMVTQTVSIRWFIVMIAFVGLCCAIVGTVLGALKATGREHLTVSLLIIGVGIVLITVSGIAWKLTSHDAPSCRAMLGLQSDNPEPNRRFVPRVTPYGRPHHPYGAMMYPEFQQRPPPPSYQASMQEYRLRLLLLDRQQVAAPSLISPPPTYRSNPSSTLQRHPLSVVERDHSGPPSYRSRASSGMALRTSSDTRESRRSGATHENSVARADASHSRNPSLTPSFLSQESLFVDSNHSRPTELIQHAQFRAPSGDNRNYETGATCGEHNVRKNPDINRVTILQTIDSSQVLTQDTVVVSVNGQSVGSPVSSSSVNQGEVQILAHV</sequence>
<evidence type="ECO:0000256" key="2">
    <source>
        <dbReference type="SAM" id="Phobius"/>
    </source>
</evidence>
<name>A0ABM1BSL5_LIMPO</name>
<feature type="transmembrane region" description="Helical" evidence="2">
    <location>
        <begin position="178"/>
        <end position="200"/>
    </location>
</feature>
<feature type="compositionally biased region" description="Pro residues" evidence="1">
    <location>
        <begin position="73"/>
        <end position="101"/>
    </location>
</feature>
<keyword evidence="2" id="KW-0472">Membrane</keyword>
<evidence type="ECO:0000313" key="4">
    <source>
        <dbReference type="RefSeq" id="XP_013787869.1"/>
    </source>
</evidence>
<dbReference type="Proteomes" id="UP000694941">
    <property type="component" value="Unplaced"/>
</dbReference>
<feature type="compositionally biased region" description="Polar residues" evidence="1">
    <location>
        <begin position="1"/>
        <end position="17"/>
    </location>
</feature>
<proteinExistence type="predicted"/>
<organism evidence="3 4">
    <name type="scientific">Limulus polyphemus</name>
    <name type="common">Atlantic horseshoe crab</name>
    <dbReference type="NCBI Taxonomy" id="6850"/>
    <lineage>
        <taxon>Eukaryota</taxon>
        <taxon>Metazoa</taxon>
        <taxon>Ecdysozoa</taxon>
        <taxon>Arthropoda</taxon>
        <taxon>Chelicerata</taxon>
        <taxon>Merostomata</taxon>
        <taxon>Xiphosura</taxon>
        <taxon>Limulidae</taxon>
        <taxon>Limulus</taxon>
    </lineage>
</organism>
<reference evidence="4" key="1">
    <citation type="submission" date="2025-08" db="UniProtKB">
        <authorList>
            <consortium name="RefSeq"/>
        </authorList>
    </citation>
    <scope>IDENTIFICATION</scope>
    <source>
        <tissue evidence="4">Muscle</tissue>
    </source>
</reference>
<dbReference type="RefSeq" id="XP_013787869.1">
    <property type="nucleotide sequence ID" value="XM_013932415.2"/>
</dbReference>
<accession>A0ABM1BSL5</accession>
<keyword evidence="2" id="KW-1133">Transmembrane helix</keyword>
<feature type="compositionally biased region" description="Polar residues" evidence="1">
    <location>
        <begin position="318"/>
        <end position="327"/>
    </location>
</feature>
<keyword evidence="3" id="KW-1185">Reference proteome</keyword>
<evidence type="ECO:0000313" key="3">
    <source>
        <dbReference type="Proteomes" id="UP000694941"/>
    </source>
</evidence>
<feature type="transmembrane region" description="Helical" evidence="2">
    <location>
        <begin position="212"/>
        <end position="231"/>
    </location>
</feature>